<comment type="caution">
    <text evidence="1">The sequence shown here is derived from an EMBL/GenBank/DDBJ whole genome shotgun (WGS) entry which is preliminary data.</text>
</comment>
<evidence type="ECO:0000313" key="1">
    <source>
        <dbReference type="EMBL" id="HCT56940.1"/>
    </source>
</evidence>
<sequence length="153" mass="16097">MRAQADTRPSDARTPERSAPEWQFEQCMGGITYGAPLKWALSYGMGLVRESDKHDLCFLGAAKIGFGGASFSTGLASSLGPFGSGTAVTGGVLRTFNDPMGALAKRTYLGGSVHVWPLLGLGGEIGVYRRMGTDAPGTTQGRNMIIWSAGFGF</sequence>
<gene>
    <name evidence="1" type="ORF">DGD08_06965</name>
</gene>
<proteinExistence type="predicted"/>
<dbReference type="EMBL" id="DPIY01000006">
    <property type="protein sequence ID" value="HCT56940.1"/>
    <property type="molecule type" value="Genomic_DNA"/>
</dbReference>
<accession>A0A3D4V752</accession>
<evidence type="ECO:0000313" key="2">
    <source>
        <dbReference type="Proteomes" id="UP000264071"/>
    </source>
</evidence>
<dbReference type="Proteomes" id="UP000264071">
    <property type="component" value="Unassembled WGS sequence"/>
</dbReference>
<dbReference type="AlphaFoldDB" id="A0A3D4V752"/>
<name>A0A3D4V752_9BACT</name>
<protein>
    <recommendedName>
        <fullName evidence="3">Outer membrane protein beta-barrel domain-containing protein</fullName>
    </recommendedName>
</protein>
<reference evidence="1 2" key="1">
    <citation type="journal article" date="2018" name="Nat. Biotechnol.">
        <title>A standardized bacterial taxonomy based on genome phylogeny substantially revises the tree of life.</title>
        <authorList>
            <person name="Parks D.H."/>
            <person name="Chuvochina M."/>
            <person name="Waite D.W."/>
            <person name="Rinke C."/>
            <person name="Skarshewski A."/>
            <person name="Chaumeil P.A."/>
            <person name="Hugenholtz P."/>
        </authorList>
    </citation>
    <scope>NUCLEOTIDE SEQUENCE [LARGE SCALE GENOMIC DNA]</scope>
    <source>
        <strain evidence="1">UBA8844</strain>
    </source>
</reference>
<organism evidence="1 2">
    <name type="scientific">Gemmatimonas aurantiaca</name>
    <dbReference type="NCBI Taxonomy" id="173480"/>
    <lineage>
        <taxon>Bacteria</taxon>
        <taxon>Pseudomonadati</taxon>
        <taxon>Gemmatimonadota</taxon>
        <taxon>Gemmatimonadia</taxon>
        <taxon>Gemmatimonadales</taxon>
        <taxon>Gemmatimonadaceae</taxon>
        <taxon>Gemmatimonas</taxon>
    </lineage>
</organism>
<evidence type="ECO:0008006" key="3">
    <source>
        <dbReference type="Google" id="ProtNLM"/>
    </source>
</evidence>